<feature type="domain" description="PPIase cyclophilin-type" evidence="6">
    <location>
        <begin position="31"/>
        <end position="184"/>
    </location>
</feature>
<accession>A0A2S0PDG4</accession>
<evidence type="ECO:0000256" key="2">
    <source>
        <dbReference type="ARBA" id="ARBA00007365"/>
    </source>
</evidence>
<comment type="function">
    <text evidence="1 5">PPIases accelerate the folding of proteins. It catalyzes the cis-trans isomerization of proline imidic peptide bonds in oligopeptides.</text>
</comment>
<evidence type="ECO:0000256" key="5">
    <source>
        <dbReference type="RuleBase" id="RU363019"/>
    </source>
</evidence>
<proteinExistence type="inferred from homology"/>
<dbReference type="Gene3D" id="2.40.100.10">
    <property type="entry name" value="Cyclophilin-like"/>
    <property type="match status" value="1"/>
</dbReference>
<dbReference type="PANTHER" id="PTHR43246">
    <property type="entry name" value="PEPTIDYL-PROLYL CIS-TRANS ISOMERASE CYP38, CHLOROPLASTIC"/>
    <property type="match status" value="1"/>
</dbReference>
<comment type="similarity">
    <text evidence="2 5">Belongs to the cyclophilin-type PPIase family.</text>
</comment>
<evidence type="ECO:0000256" key="4">
    <source>
        <dbReference type="ARBA" id="ARBA00023235"/>
    </source>
</evidence>
<dbReference type="KEGG" id="maer:DAI18_16255"/>
<dbReference type="EC" id="5.2.1.8" evidence="5"/>
<dbReference type="STRING" id="1122240.GCA_000620105_02691"/>
<dbReference type="OrthoDB" id="9807797at2"/>
<evidence type="ECO:0000313" key="8">
    <source>
        <dbReference type="Proteomes" id="UP000244173"/>
    </source>
</evidence>
<evidence type="ECO:0000259" key="6">
    <source>
        <dbReference type="PROSITE" id="PS50072"/>
    </source>
</evidence>
<dbReference type="PRINTS" id="PR00153">
    <property type="entry name" value="CSAPPISMRASE"/>
</dbReference>
<dbReference type="Pfam" id="PF00160">
    <property type="entry name" value="Pro_isomerase"/>
    <property type="match status" value="1"/>
</dbReference>
<dbReference type="GO" id="GO:0003755">
    <property type="term" value="F:peptidyl-prolyl cis-trans isomerase activity"/>
    <property type="evidence" value="ECO:0007669"/>
    <property type="project" value="UniProtKB-UniRule"/>
</dbReference>
<evidence type="ECO:0000256" key="3">
    <source>
        <dbReference type="ARBA" id="ARBA00023110"/>
    </source>
</evidence>
<dbReference type="AlphaFoldDB" id="A0A2S0PDG4"/>
<dbReference type="PROSITE" id="PS50072">
    <property type="entry name" value="CSA_PPIASE_2"/>
    <property type="match status" value="1"/>
</dbReference>
<dbReference type="CDD" id="cd01920">
    <property type="entry name" value="cyclophilin_EcCYP_like"/>
    <property type="match status" value="1"/>
</dbReference>
<keyword evidence="4 5" id="KW-0413">Isomerase</keyword>
<dbReference type="PIRSF" id="PIRSF001467">
    <property type="entry name" value="Peptidylpro_ismrse"/>
    <property type="match status" value="1"/>
</dbReference>
<dbReference type="InterPro" id="IPR002130">
    <property type="entry name" value="Cyclophilin-type_PPIase_dom"/>
</dbReference>
<dbReference type="InterPro" id="IPR020892">
    <property type="entry name" value="Cyclophilin-type_PPIase_CS"/>
</dbReference>
<evidence type="ECO:0000313" key="7">
    <source>
        <dbReference type="EMBL" id="AVY95424.1"/>
    </source>
</evidence>
<dbReference type="GO" id="GO:0006457">
    <property type="term" value="P:protein folding"/>
    <property type="evidence" value="ECO:0007669"/>
    <property type="project" value="InterPro"/>
</dbReference>
<dbReference type="SUPFAM" id="SSF50891">
    <property type="entry name" value="Cyclophilin-like"/>
    <property type="match status" value="1"/>
</dbReference>
<dbReference type="EMBL" id="CP028519">
    <property type="protein sequence ID" value="AVY95424.1"/>
    <property type="molecule type" value="Genomic_DNA"/>
</dbReference>
<name>A0A2S0PDG4_9NEIS</name>
<evidence type="ECO:0000256" key="1">
    <source>
        <dbReference type="ARBA" id="ARBA00002388"/>
    </source>
</evidence>
<sequence length="186" mass="20194">MKTTLVALALGLCSLTALAANPHVALKTSQGTVEVELYPEQAPKTVANFTQYVKDGFYDGTQFHRVIDGFMVQGGGFDRTFKEKPTRAPIPNEANNGLKNELGTLAMARTSDPNSASAQFFINVADNAFLNYRAPTTQGYGYAVFGRVVKGMDVVNRIAKSRTTRQGMYQDVPATPVLIEKATLLP</sequence>
<dbReference type="InterPro" id="IPR044665">
    <property type="entry name" value="E_coli_cyclophilin_A-like"/>
</dbReference>
<dbReference type="InterPro" id="IPR029000">
    <property type="entry name" value="Cyclophilin-like_dom_sf"/>
</dbReference>
<dbReference type="RefSeq" id="WP_028499680.1">
    <property type="nucleotide sequence ID" value="NZ_CP028519.1"/>
</dbReference>
<comment type="catalytic activity">
    <reaction evidence="5">
        <text>[protein]-peptidylproline (omega=180) = [protein]-peptidylproline (omega=0)</text>
        <dbReference type="Rhea" id="RHEA:16237"/>
        <dbReference type="Rhea" id="RHEA-COMP:10747"/>
        <dbReference type="Rhea" id="RHEA-COMP:10748"/>
        <dbReference type="ChEBI" id="CHEBI:83833"/>
        <dbReference type="ChEBI" id="CHEBI:83834"/>
        <dbReference type="EC" id="5.2.1.8"/>
    </reaction>
</comment>
<dbReference type="Proteomes" id="UP000244173">
    <property type="component" value="Chromosome"/>
</dbReference>
<dbReference type="PROSITE" id="PS00170">
    <property type="entry name" value="CSA_PPIASE_1"/>
    <property type="match status" value="1"/>
</dbReference>
<keyword evidence="3 5" id="KW-0697">Rotamase</keyword>
<organism evidence="7 8">
    <name type="scientific">Microvirgula aerodenitrificans</name>
    <dbReference type="NCBI Taxonomy" id="57480"/>
    <lineage>
        <taxon>Bacteria</taxon>
        <taxon>Pseudomonadati</taxon>
        <taxon>Pseudomonadota</taxon>
        <taxon>Betaproteobacteria</taxon>
        <taxon>Neisseriales</taxon>
        <taxon>Aquaspirillaceae</taxon>
        <taxon>Microvirgula</taxon>
    </lineage>
</organism>
<feature type="signal peptide" evidence="5">
    <location>
        <begin position="1"/>
        <end position="19"/>
    </location>
</feature>
<gene>
    <name evidence="7" type="ORF">DAI18_16255</name>
</gene>
<keyword evidence="5" id="KW-0732">Signal</keyword>
<keyword evidence="8" id="KW-1185">Reference proteome</keyword>
<protein>
    <recommendedName>
        <fullName evidence="5">Peptidyl-prolyl cis-trans isomerase</fullName>
        <shortName evidence="5">PPIase</shortName>
        <ecNumber evidence="5">5.2.1.8</ecNumber>
    </recommendedName>
</protein>
<reference evidence="7 8" key="1">
    <citation type="submission" date="2018-04" db="EMBL/GenBank/DDBJ databases">
        <title>Denitrifier Microvirgula.</title>
        <authorList>
            <person name="Anderson E."/>
            <person name="Jang J."/>
            <person name="Ishii S."/>
        </authorList>
    </citation>
    <scope>NUCLEOTIDE SEQUENCE [LARGE SCALE GENOMIC DNA]</scope>
    <source>
        <strain evidence="7 8">BE2.4</strain>
    </source>
</reference>
<feature type="chain" id="PRO_5015372245" description="Peptidyl-prolyl cis-trans isomerase" evidence="5">
    <location>
        <begin position="20"/>
        <end position="186"/>
    </location>
</feature>
<dbReference type="InterPro" id="IPR024936">
    <property type="entry name" value="Cyclophilin-type_PPIase"/>
</dbReference>